<reference evidence="1 2" key="1">
    <citation type="submission" date="2020-10" db="EMBL/GenBank/DDBJ databases">
        <title>ChiBAC.</title>
        <authorList>
            <person name="Zenner C."/>
            <person name="Hitch T.C.A."/>
            <person name="Clavel T."/>
        </authorList>
    </citation>
    <scope>NUCLEOTIDE SEQUENCE [LARGE SCALE GENOMIC DNA]</scope>
    <source>
        <strain evidence="1 2">DSM 109015</strain>
    </source>
</reference>
<name>A0ABR9QZG5_9FIRM</name>
<dbReference type="EMBL" id="JADCKC010000001">
    <property type="protein sequence ID" value="MBE5036272.1"/>
    <property type="molecule type" value="Genomic_DNA"/>
</dbReference>
<dbReference type="Proteomes" id="UP000768567">
    <property type="component" value="Unassembled WGS sequence"/>
</dbReference>
<evidence type="ECO:0000313" key="1">
    <source>
        <dbReference type="EMBL" id="MBE5036272.1"/>
    </source>
</evidence>
<accession>A0ABR9QZG5</accession>
<comment type="caution">
    <text evidence="1">The sequence shown here is derived from an EMBL/GenBank/DDBJ whole genome shotgun (WGS) entry which is preliminary data.</text>
</comment>
<dbReference type="RefSeq" id="WP_193499623.1">
    <property type="nucleotide sequence ID" value="NZ_JADCKC010000001.1"/>
</dbReference>
<keyword evidence="2" id="KW-1185">Reference proteome</keyword>
<sequence>MQHLNDKILCQWCVPPFIDIPPVVIRFCAAREEKATGPPHEQERKSAGIFPRFFCQALRFYPQRRNFQAERPAPPGKPAVQAGNPFDFTWFYYIESRHFLQGFSRRNQIPCQKLQKSHTIVV</sequence>
<organism evidence="1 2">
    <name type="scientific">Gemmiger gallinarum</name>
    <dbReference type="NCBI Taxonomy" id="2779354"/>
    <lineage>
        <taxon>Bacteria</taxon>
        <taxon>Bacillati</taxon>
        <taxon>Bacillota</taxon>
        <taxon>Clostridia</taxon>
        <taxon>Eubacteriales</taxon>
        <taxon>Gemmiger</taxon>
    </lineage>
</organism>
<evidence type="ECO:0000313" key="2">
    <source>
        <dbReference type="Proteomes" id="UP000768567"/>
    </source>
</evidence>
<protein>
    <submittedName>
        <fullName evidence="1">Uncharacterized protein</fullName>
    </submittedName>
</protein>
<gene>
    <name evidence="1" type="ORF">INF35_00425</name>
</gene>
<proteinExistence type="predicted"/>